<sequence>MGDTVPALCWQAANGVTANVVGAAAARLQKSAWKGESQTATPAYLHNGTDDPFRDTCCRKQYVCGNQCMAPGELCCDNRICGGKSSSGSTTATSSSSSGSITASRTSATSASSGTRTATGSGTTENSTLATGDILSIIQTAVPAAAQTDPASACFLSIDHDSVYTTPDWYNGLPSQAQSYFSSVHAASASDGYCTADAALGGSGHGSSLSTGAIVGAVIGSIVGALILAGLAFFALRAGWFAACCGGAAGAAAAREDGSEEEAERMGNTPMPSSVSGGPEMSGGGQGWGSMSGGSYTRRSGMSERASTRQARFSIPVGSLGSRLRDDEGSKRTEHKNGIISEQCGSTASGTHSVASITCLVEGVM</sequence>
<dbReference type="AlphaFoldDB" id="A0A9N9U9Q7"/>
<gene>
    <name evidence="3" type="ORF">CBYS24578_00006824</name>
</gene>
<organism evidence="3 4">
    <name type="scientific">Clonostachys byssicola</name>
    <dbReference type="NCBI Taxonomy" id="160290"/>
    <lineage>
        <taxon>Eukaryota</taxon>
        <taxon>Fungi</taxon>
        <taxon>Dikarya</taxon>
        <taxon>Ascomycota</taxon>
        <taxon>Pezizomycotina</taxon>
        <taxon>Sordariomycetes</taxon>
        <taxon>Hypocreomycetidae</taxon>
        <taxon>Hypocreales</taxon>
        <taxon>Bionectriaceae</taxon>
        <taxon>Clonostachys</taxon>
    </lineage>
</organism>
<feature type="transmembrane region" description="Helical" evidence="2">
    <location>
        <begin position="213"/>
        <end position="236"/>
    </location>
</feature>
<reference evidence="4" key="1">
    <citation type="submission" date="2019-06" db="EMBL/GenBank/DDBJ databases">
        <authorList>
            <person name="Broberg M."/>
        </authorList>
    </citation>
    <scope>NUCLEOTIDE SEQUENCE [LARGE SCALE GENOMIC DNA]</scope>
</reference>
<keyword evidence="2" id="KW-0472">Membrane</keyword>
<feature type="region of interest" description="Disordered" evidence="1">
    <location>
        <begin position="88"/>
        <end position="125"/>
    </location>
</feature>
<dbReference type="Proteomes" id="UP000754883">
    <property type="component" value="Unassembled WGS sequence"/>
</dbReference>
<dbReference type="EMBL" id="CABFNO020001394">
    <property type="protein sequence ID" value="CAG9985151.1"/>
    <property type="molecule type" value="Genomic_DNA"/>
</dbReference>
<accession>A0A9N9U9Q7</accession>
<evidence type="ECO:0000313" key="4">
    <source>
        <dbReference type="Proteomes" id="UP000754883"/>
    </source>
</evidence>
<reference evidence="3 4" key="2">
    <citation type="submission" date="2021-10" db="EMBL/GenBank/DDBJ databases">
        <authorList>
            <person name="Piombo E."/>
        </authorList>
    </citation>
    <scope>NUCLEOTIDE SEQUENCE [LARGE SCALE GENOMIC DNA]</scope>
</reference>
<keyword evidence="2" id="KW-0812">Transmembrane</keyword>
<feature type="compositionally biased region" description="Basic and acidic residues" evidence="1">
    <location>
        <begin position="323"/>
        <end position="337"/>
    </location>
</feature>
<feature type="compositionally biased region" description="Gly residues" evidence="1">
    <location>
        <begin position="280"/>
        <end position="292"/>
    </location>
</feature>
<evidence type="ECO:0000256" key="2">
    <source>
        <dbReference type="SAM" id="Phobius"/>
    </source>
</evidence>
<dbReference type="OrthoDB" id="5153318at2759"/>
<evidence type="ECO:0000313" key="3">
    <source>
        <dbReference type="EMBL" id="CAG9985151.1"/>
    </source>
</evidence>
<comment type="caution">
    <text evidence="3">The sequence shown here is derived from an EMBL/GenBank/DDBJ whole genome shotgun (WGS) entry which is preliminary data.</text>
</comment>
<keyword evidence="2" id="KW-1133">Transmembrane helix</keyword>
<evidence type="ECO:0000256" key="1">
    <source>
        <dbReference type="SAM" id="MobiDB-lite"/>
    </source>
</evidence>
<feature type="compositionally biased region" description="Low complexity" evidence="1">
    <location>
        <begin position="88"/>
        <end position="124"/>
    </location>
</feature>
<protein>
    <submittedName>
        <fullName evidence="3">Uncharacterized protein</fullName>
    </submittedName>
</protein>
<keyword evidence="4" id="KW-1185">Reference proteome</keyword>
<feature type="compositionally biased region" description="Low complexity" evidence="1">
    <location>
        <begin position="270"/>
        <end position="279"/>
    </location>
</feature>
<name>A0A9N9U9Q7_9HYPO</name>
<proteinExistence type="predicted"/>
<feature type="region of interest" description="Disordered" evidence="1">
    <location>
        <begin position="256"/>
        <end position="337"/>
    </location>
</feature>